<sequence>MTREILQTCKTQEDIDEWFLEVTQDPKQIDEPNRTGRTRRTTLETDIGSPSISNGGTGDPTFNSDFDSAAWEEFSTDEELEPSEFADDSYVKTER</sequence>
<feature type="region of interest" description="Disordered" evidence="1">
    <location>
        <begin position="26"/>
        <end position="95"/>
    </location>
</feature>
<dbReference type="OrthoDB" id="6242479at2759"/>
<organism evidence="2 3">
    <name type="scientific">Mesocestoides corti</name>
    <name type="common">Flatworm</name>
    <dbReference type="NCBI Taxonomy" id="53468"/>
    <lineage>
        <taxon>Eukaryota</taxon>
        <taxon>Metazoa</taxon>
        <taxon>Spiralia</taxon>
        <taxon>Lophotrochozoa</taxon>
        <taxon>Platyhelminthes</taxon>
        <taxon>Cestoda</taxon>
        <taxon>Eucestoda</taxon>
        <taxon>Cyclophyllidea</taxon>
        <taxon>Mesocestoididae</taxon>
        <taxon>Mesocestoides</taxon>
    </lineage>
</organism>
<keyword evidence="3" id="KW-1185">Reference proteome</keyword>
<accession>A0A0R3UPL2</accession>
<protein>
    <submittedName>
        <fullName evidence="2">Uncharacterized protein</fullName>
    </submittedName>
</protein>
<name>A0A0R3UPL2_MESCO</name>
<gene>
    <name evidence="2" type="ORF">MCOS_LOCUS9791</name>
</gene>
<feature type="compositionally biased region" description="Acidic residues" evidence="1">
    <location>
        <begin position="74"/>
        <end position="87"/>
    </location>
</feature>
<evidence type="ECO:0000313" key="2">
    <source>
        <dbReference type="EMBL" id="VDD83788.1"/>
    </source>
</evidence>
<evidence type="ECO:0000313" key="3">
    <source>
        <dbReference type="Proteomes" id="UP000267029"/>
    </source>
</evidence>
<dbReference type="EMBL" id="UXSR01005841">
    <property type="protein sequence ID" value="VDD83788.1"/>
    <property type="molecule type" value="Genomic_DNA"/>
</dbReference>
<evidence type="ECO:0000256" key="1">
    <source>
        <dbReference type="SAM" id="MobiDB-lite"/>
    </source>
</evidence>
<proteinExistence type="predicted"/>
<dbReference type="Proteomes" id="UP000267029">
    <property type="component" value="Unassembled WGS sequence"/>
</dbReference>
<dbReference type="AlphaFoldDB" id="A0A0R3UPL2"/>
<reference evidence="2 3" key="1">
    <citation type="submission" date="2018-10" db="EMBL/GenBank/DDBJ databases">
        <authorList>
            <consortium name="Pathogen Informatics"/>
        </authorList>
    </citation>
    <scope>NUCLEOTIDE SEQUENCE [LARGE SCALE GENOMIC DNA]</scope>
</reference>
<dbReference type="STRING" id="53468.A0A0R3UPL2"/>
<feature type="compositionally biased region" description="Polar residues" evidence="1">
    <location>
        <begin position="48"/>
        <end position="66"/>
    </location>
</feature>